<dbReference type="InterPro" id="IPR042213">
    <property type="entry name" value="NBD_C_sf"/>
</dbReference>
<dbReference type="Gene3D" id="3.40.980.20">
    <property type="entry name" value="Four-carbon acid sugar kinase, nucleotide binding domain"/>
    <property type="match status" value="1"/>
</dbReference>
<evidence type="ECO:0000313" key="9">
    <source>
        <dbReference type="EMBL" id="RBP70583.1"/>
    </source>
</evidence>
<dbReference type="InterPro" id="IPR037051">
    <property type="entry name" value="4-carb_acid_sugar_kinase_N_sf"/>
</dbReference>
<evidence type="ECO:0000256" key="3">
    <source>
        <dbReference type="ARBA" id="ARBA00022741"/>
    </source>
</evidence>
<sequence length="426" mass="44560">MTSVDNGLLVLADDLSGAAESAVTLGPPVPILLTRADPLDHSNRRSTEYCCTPDVAVDLDCRYLSPTEAMTRTASAITDLRSGRTVFIKVDSLLRGNIRAHLRASLSSTDGPVIFSPALPQLNRTVVDGVPLNDGIPLAATSAWSIEGAAAPAHLSDLCPERPGHITLESLRSSGRNTLASLAGSRLIIADAATMDDLRRIIDLARDSGAVLVGSAALARAFADRRSVHQLASPGPGSSGAGAEPTRVLFVLGTAARRVNDQIAHLSAHADVQVVDLRASQVLSWRSDRAALSRTADDVRSQLARGDVIVRLTSDGAAVDPRPLPGLLAELTAQVLRDSETVRLAAAGGETARAVLDRLDIMSLTVRKEIHPGAVLSAVDSAAVSGVVTRPGGHGDEDSLTLIHAALAEHLDNYSTSTVGTMKENQ</sequence>
<dbReference type="InterPro" id="IPR010737">
    <property type="entry name" value="4-carb_acid_sugar_kinase_N"/>
</dbReference>
<dbReference type="Pfam" id="PF07005">
    <property type="entry name" value="SBD_N"/>
    <property type="match status" value="1"/>
</dbReference>
<evidence type="ECO:0000259" key="8">
    <source>
        <dbReference type="Pfam" id="PF17042"/>
    </source>
</evidence>
<dbReference type="SUPFAM" id="SSF142764">
    <property type="entry name" value="YgbK-like"/>
    <property type="match status" value="1"/>
</dbReference>
<dbReference type="Gene3D" id="3.40.50.10840">
    <property type="entry name" value="Putative sugar-binding, N-terminal domain"/>
    <property type="match status" value="1"/>
</dbReference>
<dbReference type="EMBL" id="QNSB01000008">
    <property type="protein sequence ID" value="RBP70583.1"/>
    <property type="molecule type" value="Genomic_DNA"/>
</dbReference>
<evidence type="ECO:0000256" key="4">
    <source>
        <dbReference type="ARBA" id="ARBA00022777"/>
    </source>
</evidence>
<evidence type="ECO:0000259" key="7">
    <source>
        <dbReference type="Pfam" id="PF07005"/>
    </source>
</evidence>
<dbReference type="GO" id="GO:0016301">
    <property type="term" value="F:kinase activity"/>
    <property type="evidence" value="ECO:0007669"/>
    <property type="project" value="UniProtKB-KW"/>
</dbReference>
<dbReference type="InterPro" id="IPR031475">
    <property type="entry name" value="NBD_C"/>
</dbReference>
<reference evidence="9 10" key="1">
    <citation type="submission" date="2018-06" db="EMBL/GenBank/DDBJ databases">
        <title>Freshwater and sediment microbial communities from various areas in North America, analyzing microbe dynamics in response to fracking.</title>
        <authorList>
            <person name="Lamendella R."/>
        </authorList>
    </citation>
    <scope>NUCLEOTIDE SEQUENCE [LARGE SCALE GENOMIC DNA]</scope>
    <source>
        <strain evidence="9 10">3b_TX</strain>
    </source>
</reference>
<accession>A0A366IGW6</accession>
<dbReference type="GO" id="GO:0005524">
    <property type="term" value="F:ATP binding"/>
    <property type="evidence" value="ECO:0007669"/>
    <property type="project" value="UniProtKB-KW"/>
</dbReference>
<evidence type="ECO:0000256" key="5">
    <source>
        <dbReference type="ARBA" id="ARBA00022840"/>
    </source>
</evidence>
<evidence type="ECO:0000313" key="10">
    <source>
        <dbReference type="Proteomes" id="UP000253509"/>
    </source>
</evidence>
<comment type="caution">
    <text evidence="9">The sequence shown here is derived from an EMBL/GenBank/DDBJ whole genome shotgun (WGS) entry which is preliminary data.</text>
</comment>
<gene>
    <name evidence="9" type="ORF">DFO65_10835</name>
</gene>
<dbReference type="Proteomes" id="UP000253509">
    <property type="component" value="Unassembled WGS sequence"/>
</dbReference>
<dbReference type="Pfam" id="PF17042">
    <property type="entry name" value="NBD_C"/>
    <property type="match status" value="1"/>
</dbReference>
<dbReference type="AlphaFoldDB" id="A0A366IGW6"/>
<keyword evidence="3" id="KW-0547">Nucleotide-binding</keyword>
<protein>
    <submittedName>
        <fullName evidence="9">Uncharacterized protein YgbK (DUF1537 family)</fullName>
    </submittedName>
</protein>
<keyword evidence="6" id="KW-0119">Carbohydrate metabolism</keyword>
<proteinExistence type="inferred from homology"/>
<feature type="domain" description="Four-carbon acid sugar kinase N-terminal" evidence="7">
    <location>
        <begin position="8"/>
        <end position="221"/>
    </location>
</feature>
<evidence type="ECO:0000256" key="6">
    <source>
        <dbReference type="ARBA" id="ARBA00023277"/>
    </source>
</evidence>
<comment type="similarity">
    <text evidence="1">Belongs to the four-carbon acid sugar kinase family.</text>
</comment>
<keyword evidence="5" id="KW-0067">ATP-binding</keyword>
<keyword evidence="4" id="KW-0418">Kinase</keyword>
<name>A0A366IGW6_9MICO</name>
<organism evidence="9 10">
    <name type="scientific">Brevibacterium celere</name>
    <dbReference type="NCBI Taxonomy" id="225845"/>
    <lineage>
        <taxon>Bacteria</taxon>
        <taxon>Bacillati</taxon>
        <taxon>Actinomycetota</taxon>
        <taxon>Actinomycetes</taxon>
        <taxon>Micrococcales</taxon>
        <taxon>Brevibacteriaceae</taxon>
        <taxon>Brevibacterium</taxon>
    </lineage>
</organism>
<feature type="domain" description="Four-carbon acid sugar kinase nucleotide binding" evidence="8">
    <location>
        <begin position="249"/>
        <end position="400"/>
    </location>
</feature>
<keyword evidence="10" id="KW-1185">Reference proteome</keyword>
<evidence type="ECO:0000256" key="2">
    <source>
        <dbReference type="ARBA" id="ARBA00022679"/>
    </source>
</evidence>
<dbReference type="RefSeq" id="WP_113904708.1">
    <property type="nucleotide sequence ID" value="NZ_QNSB01000008.1"/>
</dbReference>
<evidence type="ECO:0000256" key="1">
    <source>
        <dbReference type="ARBA" id="ARBA00005715"/>
    </source>
</evidence>
<keyword evidence="2" id="KW-0808">Transferase</keyword>